<dbReference type="EMBL" id="MDYQ01000812">
    <property type="protein sequence ID" value="PRP72811.1"/>
    <property type="molecule type" value="Genomic_DNA"/>
</dbReference>
<gene>
    <name evidence="1" type="ORF">PROFUN_07711</name>
</gene>
<organism evidence="1 2">
    <name type="scientific">Planoprotostelium fungivorum</name>
    <dbReference type="NCBI Taxonomy" id="1890364"/>
    <lineage>
        <taxon>Eukaryota</taxon>
        <taxon>Amoebozoa</taxon>
        <taxon>Evosea</taxon>
        <taxon>Variosea</taxon>
        <taxon>Cavosteliida</taxon>
        <taxon>Cavosteliaceae</taxon>
        <taxon>Planoprotostelium</taxon>
    </lineage>
</organism>
<sequence length="311" mass="35353">MSSNCNDSCCAQHLTSLTNWKTRRKVSENSVTKKHIQCMFIEKEHLGFLWFEIILYKQRLIELFGSYVVTIHHNSSHLGEDVNNLLNNSFGASEAKIFADIEAEVNKISNNDSINIWLQDWSIFCHVDVQLTITIALPDGSQCAFLPCHVQDMFIDQPQILLVLQSSGVKSLPQSLNVLAFLPLHSWCMILDCAETVSETSLFLQVLSIPPTLHLFLRMWVGSGLTPWFHRVPTVMTRGACQILGRVAGQFSHFSQRKVRITLNNSVCTLKFSVICTLLKLGIVFVTSVIYHWNQRVSESQDQNNTWPTQE</sequence>
<accession>A0A2P6MM92</accession>
<evidence type="ECO:0000313" key="2">
    <source>
        <dbReference type="Proteomes" id="UP000241769"/>
    </source>
</evidence>
<comment type="caution">
    <text evidence="1">The sequence shown here is derived from an EMBL/GenBank/DDBJ whole genome shotgun (WGS) entry which is preliminary data.</text>
</comment>
<reference evidence="1 2" key="1">
    <citation type="journal article" date="2018" name="Genome Biol. Evol.">
        <title>Multiple Roots of Fruiting Body Formation in Amoebozoa.</title>
        <authorList>
            <person name="Hillmann F."/>
            <person name="Forbes G."/>
            <person name="Novohradska S."/>
            <person name="Ferling I."/>
            <person name="Riege K."/>
            <person name="Groth M."/>
            <person name="Westermann M."/>
            <person name="Marz M."/>
            <person name="Spaller T."/>
            <person name="Winckler T."/>
            <person name="Schaap P."/>
            <person name="Glockner G."/>
        </authorList>
    </citation>
    <scope>NUCLEOTIDE SEQUENCE [LARGE SCALE GENOMIC DNA]</scope>
    <source>
        <strain evidence="1 2">Jena</strain>
    </source>
</reference>
<name>A0A2P6MM92_9EUKA</name>
<dbReference type="OrthoDB" id="3359487at2759"/>
<dbReference type="AlphaFoldDB" id="A0A2P6MM92"/>
<protein>
    <submittedName>
        <fullName evidence="1">Uncharacterized protein</fullName>
    </submittedName>
</protein>
<dbReference type="InParanoid" id="A0A2P6MM92"/>
<evidence type="ECO:0000313" key="1">
    <source>
        <dbReference type="EMBL" id="PRP72811.1"/>
    </source>
</evidence>
<keyword evidence="2" id="KW-1185">Reference proteome</keyword>
<dbReference type="Proteomes" id="UP000241769">
    <property type="component" value="Unassembled WGS sequence"/>
</dbReference>
<proteinExistence type="predicted"/>
<feature type="non-terminal residue" evidence="1">
    <location>
        <position position="311"/>
    </location>
</feature>